<dbReference type="Pfam" id="PF03401">
    <property type="entry name" value="TctC"/>
    <property type="match status" value="1"/>
</dbReference>
<evidence type="ECO:0000313" key="2">
    <source>
        <dbReference type="EMBL" id="MBB4675456.1"/>
    </source>
</evidence>
<organism evidence="2 3">
    <name type="scientific">Crossiella cryophila</name>
    <dbReference type="NCBI Taxonomy" id="43355"/>
    <lineage>
        <taxon>Bacteria</taxon>
        <taxon>Bacillati</taxon>
        <taxon>Actinomycetota</taxon>
        <taxon>Actinomycetes</taxon>
        <taxon>Pseudonocardiales</taxon>
        <taxon>Pseudonocardiaceae</taxon>
        <taxon>Crossiella</taxon>
    </lineage>
</organism>
<evidence type="ECO:0000256" key="1">
    <source>
        <dbReference type="ARBA" id="ARBA00006987"/>
    </source>
</evidence>
<keyword evidence="3" id="KW-1185">Reference proteome</keyword>
<dbReference type="InterPro" id="IPR005064">
    <property type="entry name" value="BUG"/>
</dbReference>
<protein>
    <submittedName>
        <fullName evidence="2">Putative tricarboxylic transport membrane protein</fullName>
    </submittedName>
</protein>
<dbReference type="PROSITE" id="PS51257">
    <property type="entry name" value="PROKAR_LIPOPROTEIN"/>
    <property type="match status" value="1"/>
</dbReference>
<dbReference type="AlphaFoldDB" id="A0A7W7FQZ1"/>
<reference evidence="2 3" key="1">
    <citation type="submission" date="2020-08" db="EMBL/GenBank/DDBJ databases">
        <title>Sequencing the genomes of 1000 actinobacteria strains.</title>
        <authorList>
            <person name="Klenk H.-P."/>
        </authorList>
    </citation>
    <scope>NUCLEOTIDE SEQUENCE [LARGE SCALE GENOMIC DNA]</scope>
    <source>
        <strain evidence="2 3">DSM 44230</strain>
    </source>
</reference>
<evidence type="ECO:0000313" key="3">
    <source>
        <dbReference type="Proteomes" id="UP000533598"/>
    </source>
</evidence>
<dbReference type="EMBL" id="JACHMH010000001">
    <property type="protein sequence ID" value="MBB4675456.1"/>
    <property type="molecule type" value="Genomic_DNA"/>
</dbReference>
<gene>
    <name evidence="2" type="ORF">HNR67_001574</name>
</gene>
<name>A0A7W7FQZ1_9PSEU</name>
<dbReference type="PANTHER" id="PTHR42928:SF3">
    <property type="entry name" value="UPF0065 PROTEIN YFLP"/>
    <property type="match status" value="1"/>
</dbReference>
<proteinExistence type="inferred from homology"/>
<dbReference type="SUPFAM" id="SSF53850">
    <property type="entry name" value="Periplasmic binding protein-like II"/>
    <property type="match status" value="1"/>
</dbReference>
<dbReference type="Gene3D" id="3.40.190.10">
    <property type="entry name" value="Periplasmic binding protein-like II"/>
    <property type="match status" value="1"/>
</dbReference>
<accession>A0A7W7FQZ1</accession>
<comment type="caution">
    <text evidence="2">The sequence shown here is derived from an EMBL/GenBank/DDBJ whole genome shotgun (WGS) entry which is preliminary data.</text>
</comment>
<sequence>MLRQIPRRRVVAAGVVTVVATLLTGCTGGSSGGANQPVTGLRLMAPAKAGGGWHQSAQAMQDTLLKEKLATGAQVFNVEGAGGVTGLKQLAGEKDDKLLMVMGQVMVGGILNAKSDKTLKDTTPIAKLTGEALVIVIPATQAEVNLEQFLTTWKQNPKGTVITGGSAGGADQILAGLVADEVGIDPGQVNYVANSGGGEAVAKLLSGEVKAGISGVSEFSEHVKSGKLRAIAVSGDRRSTLLPDAKTLREQGVPISYLNWRGVVARPGLSDSARQTLVDMVTKMRNSEAWKQTLKAKDWEDAWATGADFTKFIEEDEARVKKMLAEIGAVK</sequence>
<dbReference type="RefSeq" id="WP_185001429.1">
    <property type="nucleotide sequence ID" value="NZ_BAAAUI010000006.1"/>
</dbReference>
<dbReference type="CDD" id="cd07012">
    <property type="entry name" value="PBP2_Bug_TTT"/>
    <property type="match status" value="1"/>
</dbReference>
<dbReference type="PANTHER" id="PTHR42928">
    <property type="entry name" value="TRICARBOXYLATE-BINDING PROTEIN"/>
    <property type="match status" value="1"/>
</dbReference>
<dbReference type="Gene3D" id="3.40.190.150">
    <property type="entry name" value="Bordetella uptake gene, domain 1"/>
    <property type="match status" value="1"/>
</dbReference>
<dbReference type="Proteomes" id="UP000533598">
    <property type="component" value="Unassembled WGS sequence"/>
</dbReference>
<comment type="similarity">
    <text evidence="1">Belongs to the UPF0065 (bug) family.</text>
</comment>
<dbReference type="InterPro" id="IPR042100">
    <property type="entry name" value="Bug_dom1"/>
</dbReference>
<dbReference type="PIRSF" id="PIRSF017082">
    <property type="entry name" value="YflP"/>
    <property type="match status" value="1"/>
</dbReference>